<protein>
    <submittedName>
        <fullName evidence="1">Uncharacterized protein</fullName>
    </submittedName>
</protein>
<name>A0A918XIT1_9ACTN</name>
<evidence type="ECO:0000313" key="2">
    <source>
        <dbReference type="Proteomes" id="UP000654947"/>
    </source>
</evidence>
<reference evidence="1 2" key="1">
    <citation type="journal article" date="2014" name="Int. J. Syst. Evol. Microbiol.">
        <title>Complete genome sequence of Corynebacterium casei LMG S-19264T (=DSM 44701T), isolated from a smear-ripened cheese.</title>
        <authorList>
            <consortium name="US DOE Joint Genome Institute (JGI-PGF)"/>
            <person name="Walter F."/>
            <person name="Albersmeier A."/>
            <person name="Kalinowski J."/>
            <person name="Ruckert C."/>
        </authorList>
    </citation>
    <scope>NUCLEOTIDE SEQUENCE [LARGE SCALE GENOMIC DNA]</scope>
    <source>
        <strain evidence="1 2">KCTC 19473</strain>
    </source>
</reference>
<sequence length="122" mass="12707">MRLDIVAFTALGSSGAEAVSVTEAVPLDVPFAPEVAFELFAVFGLSVARELSVVFELSVPLESVASEVSAVFELFALSADPASAVASPAPFPTAVSTPSASESFEVLFRSLSDIETLPLDFH</sequence>
<dbReference type="Proteomes" id="UP000654947">
    <property type="component" value="Unassembled WGS sequence"/>
</dbReference>
<proteinExistence type="predicted"/>
<organism evidence="1 2">
    <name type="scientific">Nocardiopsis kunsanensis</name>
    <dbReference type="NCBI Taxonomy" id="141693"/>
    <lineage>
        <taxon>Bacteria</taxon>
        <taxon>Bacillati</taxon>
        <taxon>Actinomycetota</taxon>
        <taxon>Actinomycetes</taxon>
        <taxon>Streptosporangiales</taxon>
        <taxon>Nocardiopsidaceae</taxon>
        <taxon>Nocardiopsis</taxon>
    </lineage>
</organism>
<dbReference type="AlphaFoldDB" id="A0A918XIT1"/>
<accession>A0A918XIT1</accession>
<comment type="caution">
    <text evidence="1">The sequence shown here is derived from an EMBL/GenBank/DDBJ whole genome shotgun (WGS) entry which is preliminary data.</text>
</comment>
<evidence type="ECO:0000313" key="1">
    <source>
        <dbReference type="EMBL" id="GHD32556.1"/>
    </source>
</evidence>
<dbReference type="EMBL" id="BMXL01000024">
    <property type="protein sequence ID" value="GHD32556.1"/>
    <property type="molecule type" value="Genomic_DNA"/>
</dbReference>
<gene>
    <name evidence="1" type="ORF">GCM10007147_36280</name>
</gene>
<keyword evidence="2" id="KW-1185">Reference proteome</keyword>